<dbReference type="Pfam" id="PF11905">
    <property type="entry name" value="DUF3425"/>
    <property type="match status" value="1"/>
</dbReference>
<accession>A0A8H7W9R7</accession>
<feature type="compositionally biased region" description="Basic residues" evidence="1">
    <location>
        <begin position="59"/>
        <end position="69"/>
    </location>
</feature>
<feature type="compositionally biased region" description="Low complexity" evidence="1">
    <location>
        <begin position="78"/>
        <end position="93"/>
    </location>
</feature>
<gene>
    <name evidence="2" type="ORF">IFR04_005825</name>
</gene>
<name>A0A8H7W9R7_9HELO</name>
<protein>
    <recommendedName>
        <fullName evidence="4">BZIP domain-containing protein</fullName>
    </recommendedName>
</protein>
<feature type="region of interest" description="Disordered" evidence="1">
    <location>
        <begin position="59"/>
        <end position="93"/>
    </location>
</feature>
<comment type="caution">
    <text evidence="2">The sequence shown here is derived from an EMBL/GenBank/DDBJ whole genome shotgun (WGS) entry which is preliminary data.</text>
</comment>
<reference evidence="2" key="1">
    <citation type="submission" date="2021-02" db="EMBL/GenBank/DDBJ databases">
        <title>Genome sequence Cadophora malorum strain M34.</title>
        <authorList>
            <person name="Stefanovic E."/>
            <person name="Vu D."/>
            <person name="Scully C."/>
            <person name="Dijksterhuis J."/>
            <person name="Roader J."/>
            <person name="Houbraken J."/>
        </authorList>
    </citation>
    <scope>NUCLEOTIDE SEQUENCE</scope>
    <source>
        <strain evidence="2">M34</strain>
    </source>
</reference>
<evidence type="ECO:0008006" key="4">
    <source>
        <dbReference type="Google" id="ProtNLM"/>
    </source>
</evidence>
<evidence type="ECO:0000256" key="1">
    <source>
        <dbReference type="SAM" id="MobiDB-lite"/>
    </source>
</evidence>
<dbReference type="PANTHER" id="PTHR38116:SF1">
    <property type="entry name" value="BZIP DOMAIN-CONTAINING PROTEIN"/>
    <property type="match status" value="1"/>
</dbReference>
<sequence length="339" mass="38704">MDIPYRMQQEKLAAGHPQDAFLQLDLMDQQAEVRTKDDDWTGRTSAAERRKLQNRLHQRKFRKQRKLRKMQAAQALESSSQDSSPSVTSPDSVQDVVQVEPTNADEYIPLAQRAHSILGREVRRGNPVTAAQVQDQISYFEDLASRELRAGSPRSDLLLTLIQFNVFRALVNNTFAMSFSFDWLTAEAESPFNISPSTSCQSLSQYPPHLRPTALQISTPHHPWIDLFPFPALRDNMLSLGEDYEDDDLCYDLVETCHAPSERSGLIVWSDASRPESWEVTEEFARKWAWMLKGCDELMRSTNMWRRRRGEEDLFVEAFDGLSVTDVSDSTTEASEGVL</sequence>
<dbReference type="Proteomes" id="UP000664132">
    <property type="component" value="Unassembled WGS sequence"/>
</dbReference>
<keyword evidence="3" id="KW-1185">Reference proteome</keyword>
<dbReference type="InterPro" id="IPR021833">
    <property type="entry name" value="DUF3425"/>
</dbReference>
<evidence type="ECO:0000313" key="3">
    <source>
        <dbReference type="Proteomes" id="UP000664132"/>
    </source>
</evidence>
<proteinExistence type="predicted"/>
<dbReference type="AlphaFoldDB" id="A0A8H7W9R7"/>
<dbReference type="EMBL" id="JAFJYH010000072">
    <property type="protein sequence ID" value="KAG4421062.1"/>
    <property type="molecule type" value="Genomic_DNA"/>
</dbReference>
<dbReference type="PANTHER" id="PTHR38116">
    <property type="entry name" value="CHROMOSOME 7, WHOLE GENOME SHOTGUN SEQUENCE"/>
    <property type="match status" value="1"/>
</dbReference>
<evidence type="ECO:0000313" key="2">
    <source>
        <dbReference type="EMBL" id="KAG4421062.1"/>
    </source>
</evidence>
<organism evidence="2 3">
    <name type="scientific">Cadophora malorum</name>
    <dbReference type="NCBI Taxonomy" id="108018"/>
    <lineage>
        <taxon>Eukaryota</taxon>
        <taxon>Fungi</taxon>
        <taxon>Dikarya</taxon>
        <taxon>Ascomycota</taxon>
        <taxon>Pezizomycotina</taxon>
        <taxon>Leotiomycetes</taxon>
        <taxon>Helotiales</taxon>
        <taxon>Ploettnerulaceae</taxon>
        <taxon>Cadophora</taxon>
    </lineage>
</organism>
<dbReference type="OrthoDB" id="2245989at2759"/>